<keyword evidence="2" id="KW-0472">Membrane</keyword>
<dbReference type="AlphaFoldDB" id="A0A4R2L0E6"/>
<accession>A0A4R2L0E6</accession>
<protein>
    <submittedName>
        <fullName evidence="3">Copper transport outer membrane protein MctB</fullName>
    </submittedName>
</protein>
<dbReference type="InterPro" id="IPR021522">
    <property type="entry name" value="MctB"/>
</dbReference>
<evidence type="ECO:0000313" key="3">
    <source>
        <dbReference type="EMBL" id="TCO79874.1"/>
    </source>
</evidence>
<gene>
    <name evidence="3" type="ORF">EV214_101107</name>
</gene>
<keyword evidence="2" id="KW-0812">Transmembrane</keyword>
<organism evidence="3 4">
    <name type="scientific">Marinisporobacter balticus</name>
    <dbReference type="NCBI Taxonomy" id="2018667"/>
    <lineage>
        <taxon>Bacteria</taxon>
        <taxon>Bacillati</taxon>
        <taxon>Bacillota</taxon>
        <taxon>Clostridia</taxon>
        <taxon>Peptostreptococcales</taxon>
        <taxon>Thermotaleaceae</taxon>
        <taxon>Marinisporobacter</taxon>
    </lineage>
</organism>
<dbReference type="Proteomes" id="UP000294919">
    <property type="component" value="Unassembled WGS sequence"/>
</dbReference>
<proteinExistence type="predicted"/>
<dbReference type="EMBL" id="SLWV01000001">
    <property type="protein sequence ID" value="TCO79874.1"/>
    <property type="molecule type" value="Genomic_DNA"/>
</dbReference>
<evidence type="ECO:0000256" key="1">
    <source>
        <dbReference type="SAM" id="Coils"/>
    </source>
</evidence>
<keyword evidence="4" id="KW-1185">Reference proteome</keyword>
<comment type="caution">
    <text evidence="3">The sequence shown here is derived from an EMBL/GenBank/DDBJ whole genome shotgun (WGS) entry which is preliminary data.</text>
</comment>
<dbReference type="RefSeq" id="WP_165916151.1">
    <property type="nucleotide sequence ID" value="NZ_SLWV01000001.1"/>
</dbReference>
<name>A0A4R2L0E6_9FIRM</name>
<reference evidence="3 4" key="1">
    <citation type="submission" date="2019-03" db="EMBL/GenBank/DDBJ databases">
        <title>Genomic Encyclopedia of Type Strains, Phase IV (KMG-IV): sequencing the most valuable type-strain genomes for metagenomic binning, comparative biology and taxonomic classification.</title>
        <authorList>
            <person name="Goeker M."/>
        </authorList>
    </citation>
    <scope>NUCLEOTIDE SEQUENCE [LARGE SCALE GENOMIC DNA]</scope>
    <source>
        <strain evidence="3 4">DSM 102940</strain>
    </source>
</reference>
<evidence type="ECO:0000256" key="2">
    <source>
        <dbReference type="SAM" id="Phobius"/>
    </source>
</evidence>
<feature type="transmembrane region" description="Helical" evidence="2">
    <location>
        <begin position="7"/>
        <end position="29"/>
    </location>
</feature>
<dbReference type="GO" id="GO:0016020">
    <property type="term" value="C:membrane"/>
    <property type="evidence" value="ECO:0007669"/>
    <property type="project" value="InterPro"/>
</dbReference>
<dbReference type="GO" id="GO:0055070">
    <property type="term" value="P:copper ion homeostasis"/>
    <property type="evidence" value="ECO:0007669"/>
    <property type="project" value="InterPro"/>
</dbReference>
<evidence type="ECO:0000313" key="4">
    <source>
        <dbReference type="Proteomes" id="UP000294919"/>
    </source>
</evidence>
<keyword evidence="2" id="KW-1133">Transmembrane helix</keyword>
<feature type="coiled-coil region" evidence="1">
    <location>
        <begin position="36"/>
        <end position="70"/>
    </location>
</feature>
<dbReference type="Pfam" id="PF11382">
    <property type="entry name" value="MctB"/>
    <property type="match status" value="1"/>
</dbReference>
<sequence length="295" mass="33199">MVINLKYYLITIVAIFLAIGIGIFIGIMLDGQDLIVEQQREVVSQLESKFDEFKIKQDTLQEKIDTLNLEKEKNEKFVNTMYPELVKEKLKDLNVVILETSEHYEYSGITDAFKKAGVNSVSNIITKELFILDDENDLVTLASDFGLTGNSKEELQTQLIKKFTSSLVSENGMEIIKNLKDKKMIDYGDDLTGAADYIIVAGGSIDEQKIVLNNVEVPIINFFKNNNIPVMAVEKLEVPYSNILDYKKLRISTVDNVDTMIGKISMLMVVSGQEGHFGEKETAESLMPEGFKTVD</sequence>
<keyword evidence="1" id="KW-0175">Coiled coil</keyword>